<sequence>MNIPDLDATTAARALARLVPGAAFGLSRAPGGPLVLDWQGPGAAPALAAIQGAALAERRATAATAAGAFAAGIRGIWVTDGKELVYEQKRREAEAWQAAVAAAVVPDLADHPFMAGRAARLGRTGDEVAAEWLGRTAFLAAIGPLIEGLYEEAVDRIAAAADIQAVEAILAALAGVAAQARTIDTTAEAAAQVGAFAAIAAAVVWP</sequence>
<name>A0A1Y5U088_9PROT</name>
<reference evidence="1 2" key="1">
    <citation type="submission" date="2017-03" db="EMBL/GenBank/DDBJ databases">
        <authorList>
            <person name="Afonso C.L."/>
            <person name="Miller P.J."/>
            <person name="Scott M.A."/>
            <person name="Spackman E."/>
            <person name="Goraichik I."/>
            <person name="Dimitrov K.M."/>
            <person name="Suarez D.L."/>
            <person name="Swayne D.E."/>
        </authorList>
    </citation>
    <scope>NUCLEOTIDE SEQUENCE [LARGE SCALE GENOMIC DNA]</scope>
    <source>
        <strain evidence="1 2">CECT 7691</strain>
    </source>
</reference>
<organism evidence="1 2">
    <name type="scientific">Oceanibacterium hippocampi</name>
    <dbReference type="NCBI Taxonomy" id="745714"/>
    <lineage>
        <taxon>Bacteria</taxon>
        <taxon>Pseudomonadati</taxon>
        <taxon>Pseudomonadota</taxon>
        <taxon>Alphaproteobacteria</taxon>
        <taxon>Sneathiellales</taxon>
        <taxon>Sneathiellaceae</taxon>
        <taxon>Oceanibacterium</taxon>
    </lineage>
</organism>
<accession>A0A1Y5U088</accession>
<dbReference type="EMBL" id="FWFR01000008">
    <property type="protein sequence ID" value="SLN77633.1"/>
    <property type="molecule type" value="Genomic_DNA"/>
</dbReference>
<dbReference type="Proteomes" id="UP000193200">
    <property type="component" value="Unassembled WGS sequence"/>
</dbReference>
<dbReference type="AlphaFoldDB" id="A0A1Y5U088"/>
<gene>
    <name evidence="1" type="ORF">OCH7691_04488</name>
</gene>
<proteinExistence type="predicted"/>
<dbReference type="RefSeq" id="WP_085885818.1">
    <property type="nucleotide sequence ID" value="NZ_FWFR01000008.1"/>
</dbReference>
<evidence type="ECO:0000313" key="1">
    <source>
        <dbReference type="EMBL" id="SLN77633.1"/>
    </source>
</evidence>
<protein>
    <submittedName>
        <fullName evidence="1">Uncharacterized protein</fullName>
    </submittedName>
</protein>
<dbReference type="InParanoid" id="A0A1Y5U088"/>
<keyword evidence="2" id="KW-1185">Reference proteome</keyword>
<evidence type="ECO:0000313" key="2">
    <source>
        <dbReference type="Proteomes" id="UP000193200"/>
    </source>
</evidence>